<evidence type="ECO:0000313" key="3">
    <source>
        <dbReference type="Proteomes" id="UP001177744"/>
    </source>
</evidence>
<gene>
    <name evidence="2" type="ORF">QTO34_000287</name>
</gene>
<reference evidence="2" key="1">
    <citation type="submission" date="2023-06" db="EMBL/GenBank/DDBJ databases">
        <title>Reference genome for the Northern bat (Eptesicus nilssonii), a most northern bat species.</title>
        <authorList>
            <person name="Laine V.N."/>
            <person name="Pulliainen A.T."/>
            <person name="Lilley T.M."/>
        </authorList>
    </citation>
    <scope>NUCLEOTIDE SEQUENCE</scope>
    <source>
        <strain evidence="2">BLF_Eptnil</strain>
        <tissue evidence="2">Kidney</tissue>
    </source>
</reference>
<dbReference type="EMBL" id="JAULJE010000001">
    <property type="protein sequence ID" value="KAK1346431.1"/>
    <property type="molecule type" value="Genomic_DNA"/>
</dbReference>
<comment type="caution">
    <text evidence="2">The sequence shown here is derived from an EMBL/GenBank/DDBJ whole genome shotgun (WGS) entry which is preliminary data.</text>
</comment>
<feature type="region of interest" description="Disordered" evidence="1">
    <location>
        <begin position="1"/>
        <end position="26"/>
    </location>
</feature>
<accession>A0AA40IC01</accession>
<dbReference type="AlphaFoldDB" id="A0AA40IC01"/>
<keyword evidence="3" id="KW-1185">Reference proteome</keyword>
<protein>
    <submittedName>
        <fullName evidence="2">Uncharacterized protein</fullName>
    </submittedName>
</protein>
<dbReference type="Proteomes" id="UP001177744">
    <property type="component" value="Unassembled WGS sequence"/>
</dbReference>
<proteinExistence type="predicted"/>
<evidence type="ECO:0000313" key="2">
    <source>
        <dbReference type="EMBL" id="KAK1346431.1"/>
    </source>
</evidence>
<name>A0AA40IC01_CNENI</name>
<evidence type="ECO:0000256" key="1">
    <source>
        <dbReference type="SAM" id="MobiDB-lite"/>
    </source>
</evidence>
<feature type="compositionally biased region" description="Pro residues" evidence="1">
    <location>
        <begin position="1"/>
        <end position="13"/>
    </location>
</feature>
<sequence length="74" mass="8185">MADMPPGVPPPASCRPNRGHSGGLKEAELGCQRHRYQGNSLVTSVGFNASGLALQWRFRLWEPQLPSRQMNPSR</sequence>
<organism evidence="2 3">
    <name type="scientific">Cnephaeus nilssonii</name>
    <name type="common">Northern bat</name>
    <name type="synonym">Eptesicus nilssonii</name>
    <dbReference type="NCBI Taxonomy" id="3371016"/>
    <lineage>
        <taxon>Eukaryota</taxon>
        <taxon>Metazoa</taxon>
        <taxon>Chordata</taxon>
        <taxon>Craniata</taxon>
        <taxon>Vertebrata</taxon>
        <taxon>Euteleostomi</taxon>
        <taxon>Mammalia</taxon>
        <taxon>Eutheria</taxon>
        <taxon>Laurasiatheria</taxon>
        <taxon>Chiroptera</taxon>
        <taxon>Yangochiroptera</taxon>
        <taxon>Vespertilionidae</taxon>
        <taxon>Cnephaeus</taxon>
    </lineage>
</organism>